<proteinExistence type="predicted"/>
<dbReference type="InterPro" id="IPR041602">
    <property type="entry name" value="Quercetinase_C"/>
</dbReference>
<name>A0A6G4VG46_9ACTN</name>
<reference evidence="2 3" key="1">
    <citation type="submission" date="2020-02" db="EMBL/GenBank/DDBJ databases">
        <title>Whole-genome analyses of novel actinobacteria.</title>
        <authorList>
            <person name="Sahin N."/>
            <person name="Gencbay T."/>
        </authorList>
    </citation>
    <scope>NUCLEOTIDE SEQUENCE [LARGE SCALE GENOMIC DNA]</scope>
    <source>
        <strain evidence="2 3">HC44</strain>
    </source>
</reference>
<accession>A0A6G4VG46</accession>
<evidence type="ECO:0000259" key="1">
    <source>
        <dbReference type="Pfam" id="PF17954"/>
    </source>
</evidence>
<dbReference type="EMBL" id="JAAKZY010000163">
    <property type="protein sequence ID" value="NGO12941.1"/>
    <property type="molecule type" value="Genomic_DNA"/>
</dbReference>
<evidence type="ECO:0000313" key="2">
    <source>
        <dbReference type="EMBL" id="NGO12941.1"/>
    </source>
</evidence>
<comment type="caution">
    <text evidence="2">The sequence shown here is derived from an EMBL/GenBank/DDBJ whole genome shotgun (WGS) entry which is preliminary data.</text>
</comment>
<sequence length="70" mass="7182">HVRRLGAGERTAVPDAAFVYVHVVRGEVRLDAVELGPGDSARITDAKDLEAGAGAGAGAPAELLVWEMSG</sequence>
<dbReference type="AlphaFoldDB" id="A0A6G4VG46"/>
<dbReference type="Proteomes" id="UP000472335">
    <property type="component" value="Unassembled WGS sequence"/>
</dbReference>
<feature type="domain" description="Quercetin 2,3-dioxygenase C-terminal cupin" evidence="1">
    <location>
        <begin position="16"/>
        <end position="66"/>
    </location>
</feature>
<dbReference type="Gene3D" id="2.60.120.10">
    <property type="entry name" value="Jelly Rolls"/>
    <property type="match status" value="1"/>
</dbReference>
<protein>
    <submittedName>
        <fullName evidence="2">Pirin family protein</fullName>
    </submittedName>
</protein>
<dbReference type="Pfam" id="PF17954">
    <property type="entry name" value="Pirin_C_2"/>
    <property type="match status" value="1"/>
</dbReference>
<keyword evidence="3" id="KW-1185">Reference proteome</keyword>
<feature type="non-terminal residue" evidence="2">
    <location>
        <position position="1"/>
    </location>
</feature>
<evidence type="ECO:0000313" key="3">
    <source>
        <dbReference type="Proteomes" id="UP000472335"/>
    </source>
</evidence>
<dbReference type="InterPro" id="IPR014710">
    <property type="entry name" value="RmlC-like_jellyroll"/>
</dbReference>
<organism evidence="2 3">
    <name type="scientific">Streptomyces scabichelini</name>
    <dbReference type="NCBI Taxonomy" id="2711217"/>
    <lineage>
        <taxon>Bacteria</taxon>
        <taxon>Bacillati</taxon>
        <taxon>Actinomycetota</taxon>
        <taxon>Actinomycetes</taxon>
        <taxon>Kitasatosporales</taxon>
        <taxon>Streptomycetaceae</taxon>
        <taxon>Streptomyces</taxon>
    </lineage>
</organism>
<gene>
    <name evidence="2" type="ORF">G5C60_36430</name>
</gene>